<dbReference type="RefSeq" id="XP_011401881.1">
    <property type="nucleotide sequence ID" value="XM_011403579.1"/>
</dbReference>
<accession>A0A087SSX8</accession>
<dbReference type="Pfam" id="PF13233">
    <property type="entry name" value="Complex1_LYR_2"/>
    <property type="match status" value="1"/>
</dbReference>
<proteinExistence type="predicted"/>
<dbReference type="Proteomes" id="UP000028924">
    <property type="component" value="Unassembled WGS sequence"/>
</dbReference>
<dbReference type="OrthoDB" id="549775at2759"/>
<dbReference type="Proteomes" id="UP000279271">
    <property type="component" value="Unassembled WGS sequence"/>
</dbReference>
<protein>
    <submittedName>
        <fullName evidence="3">Uncharacterized protein</fullName>
    </submittedName>
</protein>
<dbReference type="EMBL" id="GDKF01002244">
    <property type="protein sequence ID" value="JAT76378.1"/>
    <property type="molecule type" value="Transcribed_RNA"/>
</dbReference>
<keyword evidence="5" id="KW-1185">Reference proteome</keyword>
<dbReference type="EMBL" id="QOKY01000196">
    <property type="protein sequence ID" value="RMZ53690.1"/>
    <property type="molecule type" value="Genomic_DNA"/>
</dbReference>
<dbReference type="KEGG" id="apro:F751_4307"/>
<gene>
    <name evidence="4" type="ORF">APUTEX25_003224</name>
    <name evidence="3" type="ORF">F751_4307</name>
    <name evidence="1" type="ORF">g.4998</name>
    <name evidence="2" type="ORF">g.5000</name>
</gene>
<reference evidence="4" key="4">
    <citation type="submission" date="2018-10" db="EMBL/GenBank/DDBJ databases">
        <authorList>
            <person name="Hovde B."/>
            <person name="Zhang X."/>
        </authorList>
    </citation>
    <scope>NUCLEOTIDE SEQUENCE [LARGE SCALE GENOMIC DNA]</scope>
    <source>
        <strain evidence="4">UTEX 25</strain>
    </source>
</reference>
<dbReference type="EMBL" id="GDKF01006783">
    <property type="protein sequence ID" value="JAT71839.1"/>
    <property type="molecule type" value="Transcribed_RNA"/>
</dbReference>
<dbReference type="AlphaFoldDB" id="A0A087SSX8"/>
<name>A0A087SSX8_AUXPR</name>
<sequence>MSEAVRAYRSLLRAVKTHVSSSTGNPAFQQYISTTLKQRARAGGDPELARDYAFLLNSITEHKDLLLSYNIGIDPEQRQKDQYKKAASRVGLSLPEQFSG</sequence>
<reference evidence="4" key="5">
    <citation type="submission" date="2018-11" db="EMBL/GenBank/DDBJ databases">
        <title>Characterization of plant carbon substrate utilization by Auxenochlorella protothecoides.</title>
        <authorList>
            <person name="Vogler B.W."/>
            <person name="Starkenburg S.R."/>
            <person name="Sudasinghe N."/>
            <person name="Schambach J.Y."/>
            <person name="Rollin J.A."/>
            <person name="Pattathil S."/>
            <person name="Barry A.N."/>
        </authorList>
    </citation>
    <scope>NUCLEOTIDE SEQUENCE [LARGE SCALE GENOMIC DNA]</scope>
    <source>
        <strain evidence="4">UTEX 25</strain>
    </source>
</reference>
<evidence type="ECO:0000313" key="6">
    <source>
        <dbReference type="Proteomes" id="UP000279271"/>
    </source>
</evidence>
<dbReference type="PANTHER" id="PTHR35763:SF1">
    <property type="entry name" value="OS11G0133900 PROTEIN"/>
    <property type="match status" value="1"/>
</dbReference>
<reference evidence="6" key="3">
    <citation type="journal article" date="2018" name="Algal Res.">
        <title>Characterization of plant carbon substrate utilization by Auxenochlorella protothecoides.</title>
        <authorList>
            <person name="Vogler B.W."/>
            <person name="Starkenburg S.R."/>
            <person name="Sudasinghe N."/>
            <person name="Schambach J.Y."/>
            <person name="Rollin J.A."/>
            <person name="Pattathil S."/>
            <person name="Barry A.N."/>
        </authorList>
    </citation>
    <scope>NUCLEOTIDE SEQUENCE [LARGE SCALE GENOMIC DNA]</scope>
    <source>
        <strain evidence="6">UTEX 25</strain>
    </source>
</reference>
<dbReference type="EMBL" id="KL662183">
    <property type="protein sequence ID" value="KFM28832.1"/>
    <property type="molecule type" value="Genomic_DNA"/>
</dbReference>
<organism evidence="3 5">
    <name type="scientific">Auxenochlorella protothecoides</name>
    <name type="common">Green microalga</name>
    <name type="synonym">Chlorella protothecoides</name>
    <dbReference type="NCBI Taxonomy" id="3075"/>
    <lineage>
        <taxon>Eukaryota</taxon>
        <taxon>Viridiplantae</taxon>
        <taxon>Chlorophyta</taxon>
        <taxon>core chlorophytes</taxon>
        <taxon>Trebouxiophyceae</taxon>
        <taxon>Chlorellales</taxon>
        <taxon>Chlorellaceae</taxon>
        <taxon>Auxenochlorella</taxon>
    </lineage>
</organism>
<evidence type="ECO:0000313" key="5">
    <source>
        <dbReference type="Proteomes" id="UP000028924"/>
    </source>
</evidence>
<dbReference type="PANTHER" id="PTHR35763">
    <property type="entry name" value="COMPLEX 1 LYR-LIKE PROTEIN"/>
    <property type="match status" value="1"/>
</dbReference>
<evidence type="ECO:0000313" key="3">
    <source>
        <dbReference type="EMBL" id="KFM28832.1"/>
    </source>
</evidence>
<reference evidence="1" key="2">
    <citation type="submission" date="2015-08" db="EMBL/GenBank/DDBJ databases">
        <authorList>
            <person name="Babu N.S."/>
            <person name="Beckwith C.J."/>
            <person name="Beseler K.G."/>
            <person name="Brison A."/>
            <person name="Carone J.V."/>
            <person name="Caskin T.P."/>
            <person name="Diamond M."/>
            <person name="Durham M.E."/>
            <person name="Foxe J.M."/>
            <person name="Go M."/>
            <person name="Henderson B.A."/>
            <person name="Jones I.B."/>
            <person name="McGettigan J.A."/>
            <person name="Micheletti S.J."/>
            <person name="Nasrallah M.E."/>
            <person name="Ortiz D."/>
            <person name="Piller C.R."/>
            <person name="Privatt S.R."/>
            <person name="Schneider S.L."/>
            <person name="Sharp S."/>
            <person name="Smith T.C."/>
            <person name="Stanton J.D."/>
            <person name="Ullery H.E."/>
            <person name="Wilson R.J."/>
            <person name="Serrano M.G."/>
            <person name="Buck G."/>
            <person name="Lee V."/>
            <person name="Wang Y."/>
            <person name="Carvalho R."/>
            <person name="Voegtly L."/>
            <person name="Shi R."/>
            <person name="Duckworth R."/>
            <person name="Johnson A."/>
            <person name="Loviza R."/>
            <person name="Walstead R."/>
            <person name="Shah Z."/>
            <person name="Kiflezghi M."/>
            <person name="Wade K."/>
            <person name="Ball S.L."/>
            <person name="Bradley K.W."/>
            <person name="Asai D.J."/>
            <person name="Bowman C.A."/>
            <person name="Russell D.A."/>
            <person name="Pope W.H."/>
            <person name="Jacobs-Sera D."/>
            <person name="Hendrix R.W."/>
            <person name="Hatfull G.F."/>
        </authorList>
    </citation>
    <scope>NUCLEOTIDE SEQUENCE</scope>
</reference>
<evidence type="ECO:0000313" key="1">
    <source>
        <dbReference type="EMBL" id="JAT71839.1"/>
    </source>
</evidence>
<evidence type="ECO:0000313" key="4">
    <source>
        <dbReference type="EMBL" id="RMZ53690.1"/>
    </source>
</evidence>
<evidence type="ECO:0000313" key="2">
    <source>
        <dbReference type="EMBL" id="JAT76378.1"/>
    </source>
</evidence>
<dbReference type="eggNOG" id="ENOG502S3ZB">
    <property type="taxonomic scope" value="Eukaryota"/>
</dbReference>
<dbReference type="STRING" id="3075.A0A087SSX8"/>
<dbReference type="GeneID" id="23615698"/>
<reference evidence="3 5" key="1">
    <citation type="journal article" date="2014" name="BMC Genomics">
        <title>Oil accumulation mechanisms of the oleaginous microalga Chlorella protothecoides revealed through its genome, transcriptomes, and proteomes.</title>
        <authorList>
            <person name="Gao C."/>
            <person name="Wang Y."/>
            <person name="Shen Y."/>
            <person name="Yan D."/>
            <person name="He X."/>
            <person name="Dai J."/>
            <person name="Wu Q."/>
        </authorList>
    </citation>
    <scope>NUCLEOTIDE SEQUENCE [LARGE SCALE GENOMIC DNA]</scope>
    <source>
        <strain evidence="3 5">0710</strain>
    </source>
</reference>